<keyword evidence="11" id="KW-1015">Disulfide bond</keyword>
<dbReference type="InterPro" id="IPR036873">
    <property type="entry name" value="Rhodanese-like_dom_sf"/>
</dbReference>
<dbReference type="HAMAP" id="MF_03049">
    <property type="entry name" value="MOCS3_Uba4"/>
    <property type="match status" value="1"/>
</dbReference>
<comment type="caution">
    <text evidence="14">The sequence shown here is derived from an EMBL/GenBank/DDBJ whole genome shotgun (WGS) entry which is preliminary data.</text>
</comment>
<evidence type="ECO:0000256" key="4">
    <source>
        <dbReference type="ARBA" id="ARBA00022694"/>
    </source>
</evidence>
<keyword evidence="3 11" id="KW-0808">Transferase</keyword>
<dbReference type="FunFam" id="3.40.250.10:FF:000014">
    <property type="entry name" value="Adenylyltransferase and sulfurtransferase MOCS3"/>
    <property type="match status" value="1"/>
</dbReference>
<keyword evidence="6 11" id="KW-0547">Nucleotide-binding</keyword>
<keyword evidence="9 11" id="KW-0501">Molybdenum cofactor biosynthesis</keyword>
<feature type="compositionally biased region" description="Acidic residues" evidence="12">
    <location>
        <begin position="107"/>
        <end position="123"/>
    </location>
</feature>
<keyword evidence="15" id="KW-1185">Reference proteome</keyword>
<dbReference type="InterPro" id="IPR035985">
    <property type="entry name" value="Ubiquitin-activating_enz"/>
</dbReference>
<dbReference type="UniPathway" id="UPA00344"/>
<feature type="compositionally biased region" description="Basic and acidic residues" evidence="12">
    <location>
        <begin position="89"/>
        <end position="106"/>
    </location>
</feature>
<dbReference type="GO" id="GO:0061604">
    <property type="term" value="F:molybdopterin-synthase sulfurtransferase activity"/>
    <property type="evidence" value="ECO:0007669"/>
    <property type="project" value="UniProtKB-EC"/>
</dbReference>
<evidence type="ECO:0000256" key="10">
    <source>
        <dbReference type="ARBA" id="ARBA00023268"/>
    </source>
</evidence>
<feature type="binding site" evidence="11">
    <location>
        <position position="310"/>
    </location>
    <ligand>
        <name>Zn(2+)</name>
        <dbReference type="ChEBI" id="CHEBI:29105"/>
    </ligand>
</feature>
<feature type="binding site" evidence="11">
    <location>
        <position position="382"/>
    </location>
    <ligand>
        <name>Zn(2+)</name>
        <dbReference type="ChEBI" id="CHEBI:29105"/>
    </ligand>
</feature>
<feature type="binding site" evidence="11">
    <location>
        <position position="385"/>
    </location>
    <ligand>
        <name>Zn(2+)</name>
        <dbReference type="ChEBI" id="CHEBI:29105"/>
    </ligand>
</feature>
<evidence type="ECO:0000259" key="13">
    <source>
        <dbReference type="PROSITE" id="PS50206"/>
    </source>
</evidence>
<feature type="domain" description="Rhodanese" evidence="13">
    <location>
        <begin position="432"/>
        <end position="513"/>
    </location>
</feature>
<dbReference type="AlphaFoldDB" id="A0A218UL87"/>
<keyword evidence="10 11" id="KW-0511">Multifunctional enzyme</keyword>
<evidence type="ECO:0000313" key="15">
    <source>
        <dbReference type="Proteomes" id="UP000197619"/>
    </source>
</evidence>
<evidence type="ECO:0000256" key="1">
    <source>
        <dbReference type="ARBA" id="ARBA00004514"/>
    </source>
</evidence>
<dbReference type="EMBL" id="MUZQ01000238">
    <property type="protein sequence ID" value="OWK54504.1"/>
    <property type="molecule type" value="Genomic_DNA"/>
</dbReference>
<comment type="similarity">
    <text evidence="11">In the N-terminal section; belongs to the HesA/MoeB/ThiF family. UBA4 subfamily.</text>
</comment>
<feature type="binding site" evidence="11">
    <location>
        <begin position="205"/>
        <end position="209"/>
    </location>
    <ligand>
        <name>ATP</name>
        <dbReference type="ChEBI" id="CHEBI:30616"/>
    </ligand>
</feature>
<dbReference type="Pfam" id="PF00899">
    <property type="entry name" value="ThiF"/>
    <property type="match status" value="1"/>
</dbReference>
<evidence type="ECO:0000256" key="8">
    <source>
        <dbReference type="ARBA" id="ARBA00022840"/>
    </source>
</evidence>
<feature type="disulfide bond" description="Alternate" evidence="11">
    <location>
        <begin position="401"/>
        <end position="409"/>
    </location>
</feature>
<dbReference type="GO" id="GO:0032447">
    <property type="term" value="P:protein urmylation"/>
    <property type="evidence" value="ECO:0007669"/>
    <property type="project" value="TreeGrafter"/>
</dbReference>
<evidence type="ECO:0000256" key="5">
    <source>
        <dbReference type="ARBA" id="ARBA00022723"/>
    </source>
</evidence>
<evidence type="ECO:0000256" key="6">
    <source>
        <dbReference type="ARBA" id="ARBA00022741"/>
    </source>
</evidence>
<dbReference type="InterPro" id="IPR045886">
    <property type="entry name" value="ThiF/MoeB/HesA"/>
</dbReference>
<dbReference type="UniPathway" id="UPA00988"/>
<proteinExistence type="inferred from homology"/>
<keyword evidence="5 11" id="KW-0479">Metal-binding</keyword>
<organism evidence="14 15">
    <name type="scientific">Lonchura striata</name>
    <name type="common">white-rumped munia</name>
    <dbReference type="NCBI Taxonomy" id="40157"/>
    <lineage>
        <taxon>Eukaryota</taxon>
        <taxon>Metazoa</taxon>
        <taxon>Chordata</taxon>
        <taxon>Craniata</taxon>
        <taxon>Vertebrata</taxon>
        <taxon>Euteleostomi</taxon>
        <taxon>Archelosauria</taxon>
        <taxon>Archosauria</taxon>
        <taxon>Dinosauria</taxon>
        <taxon>Saurischia</taxon>
        <taxon>Theropoda</taxon>
        <taxon>Coelurosauria</taxon>
        <taxon>Aves</taxon>
        <taxon>Neognathae</taxon>
        <taxon>Neoaves</taxon>
        <taxon>Telluraves</taxon>
        <taxon>Australaves</taxon>
        <taxon>Passeriformes</taxon>
        <taxon>Passeroidea</taxon>
        <taxon>Estrildidae</taxon>
        <taxon>Estrildinae</taxon>
        <taxon>Lonchura</taxon>
    </lineage>
</organism>
<feature type="region of interest" description="Disordered" evidence="12">
    <location>
        <begin position="29"/>
        <end position="134"/>
    </location>
</feature>
<dbReference type="InterPro" id="IPR000594">
    <property type="entry name" value="ThiF_NAD_FAD-bd"/>
</dbReference>
<comment type="cofactor">
    <cofactor evidence="11">
        <name>Zn(2+)</name>
        <dbReference type="ChEBI" id="CHEBI:29105"/>
    </cofactor>
    <text evidence="11">Binds 1 zinc ion per subunit.</text>
</comment>
<evidence type="ECO:0000256" key="2">
    <source>
        <dbReference type="ARBA" id="ARBA00022490"/>
    </source>
</evidence>
<dbReference type="GO" id="GO:0005829">
    <property type="term" value="C:cytosol"/>
    <property type="evidence" value="ECO:0007669"/>
    <property type="project" value="UniProtKB-SubCell"/>
</dbReference>
<dbReference type="GO" id="GO:0002143">
    <property type="term" value="P:tRNA wobble position uridine thiolation"/>
    <property type="evidence" value="ECO:0007669"/>
    <property type="project" value="InterPro"/>
</dbReference>
<dbReference type="SUPFAM" id="SSF69572">
    <property type="entry name" value="Activating enzymes of the ubiquitin-like proteins"/>
    <property type="match status" value="1"/>
</dbReference>
<feature type="binding site" evidence="11">
    <location>
        <position position="307"/>
    </location>
    <ligand>
        <name>Zn(2+)</name>
        <dbReference type="ChEBI" id="CHEBI:29105"/>
    </ligand>
</feature>
<dbReference type="Gene3D" id="3.40.50.720">
    <property type="entry name" value="NAD(P)-binding Rossmann-like Domain"/>
    <property type="match status" value="1"/>
</dbReference>
<comment type="catalytic activity">
    <reaction evidence="11">
        <text>[molybdopterin-synthase sulfur-carrier protein]-C-terminal Gly-Gly-AMP + S-sulfanyl-L-cysteinyl-[cysteine desulfurase] + AH2 = [molybdopterin-synthase sulfur-carrier protein]-C-terminal-Gly-aminoethanethioate + L-cysteinyl-[cysteine desulfurase] + A + AMP + 2 H(+)</text>
        <dbReference type="Rhea" id="RHEA:48612"/>
        <dbReference type="Rhea" id="RHEA-COMP:12157"/>
        <dbReference type="Rhea" id="RHEA-COMP:12158"/>
        <dbReference type="Rhea" id="RHEA-COMP:12159"/>
        <dbReference type="Rhea" id="RHEA-COMP:19907"/>
        <dbReference type="ChEBI" id="CHEBI:13193"/>
        <dbReference type="ChEBI" id="CHEBI:15378"/>
        <dbReference type="ChEBI" id="CHEBI:17499"/>
        <dbReference type="ChEBI" id="CHEBI:29950"/>
        <dbReference type="ChEBI" id="CHEBI:61963"/>
        <dbReference type="ChEBI" id="CHEBI:90618"/>
        <dbReference type="ChEBI" id="CHEBI:232372"/>
        <dbReference type="ChEBI" id="CHEBI:456215"/>
        <dbReference type="EC" id="2.8.1.11"/>
    </reaction>
</comment>
<comment type="function">
    <text evidence="11">Plays a central role in 2-thiolation of mcm(5)S(2)U at tRNA wobble positions of cytosolic tRNA(Lys), tRNA(Glu) and tRNA(Gln). Also essential during biosynthesis of the molybdenum cofactor. Acts by mediating the C-terminal thiocarboxylation of sulfur carriers URM1 and MOCS2A. Its N-terminus first activates URM1 and MOCS2A as acyl-adenylates (-COAMP), then the persulfide sulfur on the catalytic cysteine is transferred to URM1 and MOCS2A to form thiocarboxylation (-COSH) of their C-terminus. The reaction probably involves hydrogen sulfide that is generated from the persulfide intermediate and that acts as nucleophile towards URM1 and MOCS2A. Subsequently, a transient disulfide bond is formed. Does not use thiosulfate as sulfur donor; NFS1 probably acting as a sulfur donor for thiocarboxylation reactions.</text>
</comment>
<comment type="catalytic activity">
    <reaction evidence="11">
        <text>[molybdopterin-synthase sulfur-carrier protein]-C-terminal Gly-Gly + ATP + H(+) = [molybdopterin-synthase sulfur-carrier protein]-C-terminal Gly-Gly-AMP + diphosphate</text>
        <dbReference type="Rhea" id="RHEA:43616"/>
        <dbReference type="Rhea" id="RHEA-COMP:12159"/>
        <dbReference type="Rhea" id="RHEA-COMP:12202"/>
        <dbReference type="ChEBI" id="CHEBI:15378"/>
        <dbReference type="ChEBI" id="CHEBI:30616"/>
        <dbReference type="ChEBI" id="CHEBI:33019"/>
        <dbReference type="ChEBI" id="CHEBI:90618"/>
        <dbReference type="ChEBI" id="CHEBI:90778"/>
        <dbReference type="EC" id="2.7.7.80"/>
    </reaction>
</comment>
<dbReference type="FunFam" id="3.40.50.720:FF:000206">
    <property type="entry name" value="Adenylyltransferase and sulfurtransferase MOCS3"/>
    <property type="match status" value="1"/>
</dbReference>
<sequence>MAGAAAAARLRAEIRRRERELRGLRERLAAELARGDAGDAEDEDGARGLREPSAAEPARGDAEDEDGARGVREPSAAEPARGDAEDEDGARGMRERPAAELARGDSGDADEEDDDEDEEEEEGALGFPAELPPLPARSALSAAEILRYSRQLVLPELGVRGQLRLARSSVLVVGCGGLGCPLAQYLAAAGVGRLGLLDHDVVETSNLQRQVLHGEARRGRPKARSAAAALRRLNSAVQYVPYRGALRPRSALRLVRQYDIVADCSDNVATRYLVSDACVLAGRPLVSGSALRLEGQLAVYNYRGGPCYRCLFPRPPPPDAVTNCADGGVLGAVTGVIGCMQALEVLKIASGVGSSFGRCMLMFDGLEGRFRHIKLRPRKADCAACGDSPSITCLQDYEAFCGSSATDQCRALRLLPAGDRISVRRYRELLDAREPHLLLDVRPQVEAEICRLPHALHIPLRRLQERDQESLQLLQSRICEEKQRAEGQTSLPVYVVCKLGNDSQKAVKILQELPAEEFGTCNSDISYSCQEQNQLPSQLMAVSEPCQKSKLIQIQSGPAVVQVFQPEKKLLLVSIRDIEKEGVQWDQRLC</sequence>
<comment type="subcellular location">
    <subcellularLocation>
        <location evidence="1">Cytoplasm</location>
        <location evidence="1">Cytosol</location>
    </subcellularLocation>
</comment>
<comment type="pathway">
    <text evidence="11">tRNA modification; 5-methoxycarbonylmethyl-2-thiouridine-tRNA biosynthesis.</text>
</comment>
<dbReference type="GO" id="GO:0006777">
    <property type="term" value="P:Mo-molybdopterin cofactor biosynthetic process"/>
    <property type="evidence" value="ECO:0007669"/>
    <property type="project" value="UniProtKB-UniRule"/>
</dbReference>
<keyword evidence="14" id="KW-0548">Nucleotidyltransferase</keyword>
<keyword evidence="8 11" id="KW-0067">ATP-binding</keyword>
<protein>
    <recommendedName>
        <fullName evidence="11">Adenylyltransferase and sulfurtransferase MOCS3</fullName>
    </recommendedName>
    <alternativeName>
        <fullName evidence="11">Molybdenum cofactor synthesis protein 3</fullName>
    </alternativeName>
    <domain>
        <recommendedName>
            <fullName evidence="11">Molybdopterin-synthase adenylyltransferase</fullName>
            <ecNumber evidence="11">2.7.7.80</ecNumber>
        </recommendedName>
        <alternativeName>
            <fullName evidence="11">Adenylyltransferase MOCS3</fullName>
        </alternativeName>
        <alternativeName>
            <fullName evidence="11">Sulfur carrier protein MOCS2A adenylyltransferase</fullName>
        </alternativeName>
    </domain>
    <domain>
        <recommendedName>
            <fullName evidence="11">Molybdopterin-synthase sulfurtransferase</fullName>
            <ecNumber evidence="11">2.8.1.11</ecNumber>
        </recommendedName>
        <alternativeName>
            <fullName evidence="11">Sulfurtransferase MOCS3</fullName>
        </alternativeName>
        <alternativeName>
            <fullName evidence="11">Sulfur carrier protein MOCS2A sulfurtransferase</fullName>
        </alternativeName>
    </domain>
</protein>
<dbReference type="GO" id="GO:0046872">
    <property type="term" value="F:metal ion binding"/>
    <property type="evidence" value="ECO:0007669"/>
    <property type="project" value="UniProtKB-KW"/>
</dbReference>
<dbReference type="SMART" id="SM00450">
    <property type="entry name" value="RHOD"/>
    <property type="match status" value="1"/>
</dbReference>
<dbReference type="Gene3D" id="3.40.250.10">
    <property type="entry name" value="Rhodanese-like domain"/>
    <property type="match status" value="1"/>
</dbReference>
<feature type="binding site" evidence="11">
    <location>
        <position position="177"/>
    </location>
    <ligand>
        <name>ATP</name>
        <dbReference type="ChEBI" id="CHEBI:30616"/>
    </ligand>
</feature>
<dbReference type="PANTHER" id="PTHR10953:SF102">
    <property type="entry name" value="ADENYLYLTRANSFERASE AND SULFURTRANSFERASE MOCS3"/>
    <property type="match status" value="1"/>
</dbReference>
<feature type="active site" description="Glycyl thioester intermediate; for adenylyltransferase activity" evidence="11">
    <location>
        <position position="324"/>
    </location>
</feature>
<dbReference type="EC" id="2.8.1.11" evidence="11"/>
<dbReference type="NCBIfam" id="NF004281">
    <property type="entry name" value="PRK05690.1"/>
    <property type="match status" value="1"/>
</dbReference>
<dbReference type="EC" id="2.7.7.80" evidence="11"/>
<evidence type="ECO:0000256" key="7">
    <source>
        <dbReference type="ARBA" id="ARBA00022833"/>
    </source>
</evidence>
<comment type="pathway">
    <text evidence="11">Cofactor biosynthesis; molybdopterin biosynthesis.</text>
</comment>
<dbReference type="PANTHER" id="PTHR10953">
    <property type="entry name" value="UBIQUITIN-ACTIVATING ENZYME E1"/>
    <property type="match status" value="1"/>
</dbReference>
<reference evidence="14 15" key="1">
    <citation type="submission" date="2017-05" db="EMBL/GenBank/DDBJ databases">
        <title>Genome of assembly of the Bengalese finch, Lonchura striata domestica.</title>
        <authorList>
            <person name="Colquitt B.M."/>
            <person name="Brainard M.S."/>
        </authorList>
    </citation>
    <scope>NUCLEOTIDE SEQUENCE [LARGE SCALE GENOMIC DNA]</scope>
    <source>
        <strain evidence="14">White83orange57</strain>
    </source>
</reference>
<dbReference type="Pfam" id="PF00581">
    <property type="entry name" value="Rhodanese"/>
    <property type="match status" value="1"/>
</dbReference>
<keyword evidence="2 11" id="KW-0963">Cytoplasm</keyword>
<evidence type="ECO:0000256" key="3">
    <source>
        <dbReference type="ARBA" id="ARBA00022679"/>
    </source>
</evidence>
<evidence type="ECO:0000256" key="12">
    <source>
        <dbReference type="SAM" id="MobiDB-lite"/>
    </source>
</evidence>
<dbReference type="PROSITE" id="PS50206">
    <property type="entry name" value="RHODANESE_3"/>
    <property type="match status" value="1"/>
</dbReference>
<dbReference type="CDD" id="cd00757">
    <property type="entry name" value="ThiF_MoeB_HesA_family"/>
    <property type="match status" value="1"/>
</dbReference>
<dbReference type="GO" id="GO:0042292">
    <property type="term" value="F:URM1 activating enzyme activity"/>
    <property type="evidence" value="ECO:0007669"/>
    <property type="project" value="TreeGrafter"/>
</dbReference>
<keyword evidence="7 11" id="KW-0862">Zinc</keyword>
<evidence type="ECO:0000256" key="11">
    <source>
        <dbReference type="HAMAP-Rule" id="MF_03049"/>
    </source>
</evidence>
<name>A0A218UL87_9PASE</name>
<dbReference type="Proteomes" id="UP000197619">
    <property type="component" value="Unassembled WGS sequence"/>
</dbReference>
<dbReference type="GO" id="GO:0061605">
    <property type="term" value="F:molybdopterin-synthase adenylyltransferase activity"/>
    <property type="evidence" value="ECO:0007669"/>
    <property type="project" value="UniProtKB-EC"/>
</dbReference>
<feature type="binding site" evidence="11">
    <location>
        <position position="198"/>
    </location>
    <ligand>
        <name>ATP</name>
        <dbReference type="ChEBI" id="CHEBI:30616"/>
    </ligand>
</feature>
<gene>
    <name evidence="11 14" type="primary">MOCS3</name>
    <name evidence="11" type="synonym">UBA4</name>
    <name evidence="14" type="ORF">RLOC_00006948</name>
</gene>
<dbReference type="InterPro" id="IPR001763">
    <property type="entry name" value="Rhodanese-like_dom"/>
</dbReference>
<evidence type="ECO:0000313" key="14">
    <source>
        <dbReference type="EMBL" id="OWK54504.1"/>
    </source>
</evidence>
<dbReference type="InterPro" id="IPR028885">
    <property type="entry name" value="MOCS3/Uba4"/>
</dbReference>
<dbReference type="STRING" id="299123.ENSLSDP00000003500"/>
<feature type="binding site" evidence="11">
    <location>
        <begin position="266"/>
        <end position="267"/>
    </location>
    <ligand>
        <name>ATP</name>
        <dbReference type="ChEBI" id="CHEBI:30616"/>
    </ligand>
</feature>
<feature type="binding site" evidence="11">
    <location>
        <position position="222"/>
    </location>
    <ligand>
        <name>ATP</name>
        <dbReference type="ChEBI" id="CHEBI:30616"/>
    </ligand>
</feature>
<evidence type="ECO:0000256" key="9">
    <source>
        <dbReference type="ARBA" id="ARBA00023150"/>
    </source>
</evidence>
<keyword evidence="4 11" id="KW-0819">tRNA processing</keyword>
<accession>A0A218UL87</accession>
<feature type="active site" description="Cysteine persulfide intermediate; for sulfurtransferase activity" evidence="11">
    <location>
        <position position="497"/>
    </location>
</feature>
<dbReference type="GO" id="GO:0004792">
    <property type="term" value="F:thiosulfate-cyanide sulfurtransferase activity"/>
    <property type="evidence" value="ECO:0007669"/>
    <property type="project" value="TreeGrafter"/>
</dbReference>
<dbReference type="GO" id="GO:0005524">
    <property type="term" value="F:ATP binding"/>
    <property type="evidence" value="ECO:0007669"/>
    <property type="project" value="UniProtKB-KW"/>
</dbReference>